<dbReference type="RefSeq" id="WP_126154350.1">
    <property type="nucleotide sequence ID" value="NZ_UZWE01000029.1"/>
</dbReference>
<reference evidence="1 2" key="1">
    <citation type="submission" date="2018-12" db="EMBL/GenBank/DDBJ databases">
        <authorList>
            <person name="Criscuolo A."/>
        </authorList>
    </citation>
    <scope>NUCLEOTIDE SEQUENCE [LARGE SCALE GENOMIC DNA]</scope>
    <source>
        <strain evidence="1">ACIP1116241</strain>
    </source>
</reference>
<gene>
    <name evidence="1" type="ORF">PARHAE_01873</name>
</gene>
<dbReference type="Proteomes" id="UP000270743">
    <property type="component" value="Unassembled WGS sequence"/>
</dbReference>
<evidence type="ECO:0000313" key="2">
    <source>
        <dbReference type="Proteomes" id="UP000270743"/>
    </source>
</evidence>
<organism evidence="1 2">
    <name type="scientific">Paracoccus haematequi</name>
    <dbReference type="NCBI Taxonomy" id="2491866"/>
    <lineage>
        <taxon>Bacteria</taxon>
        <taxon>Pseudomonadati</taxon>
        <taxon>Pseudomonadota</taxon>
        <taxon>Alphaproteobacteria</taxon>
        <taxon>Rhodobacterales</taxon>
        <taxon>Paracoccaceae</taxon>
        <taxon>Paracoccus</taxon>
    </lineage>
</organism>
<dbReference type="OrthoDB" id="7687262at2"/>
<name>A0A3S4GQU4_9RHOB</name>
<protein>
    <recommendedName>
        <fullName evidence="3">Propanediol utilization protein</fullName>
    </recommendedName>
</protein>
<dbReference type="EMBL" id="UZWE01000029">
    <property type="protein sequence ID" value="VDS08689.1"/>
    <property type="molecule type" value="Genomic_DNA"/>
</dbReference>
<keyword evidence="2" id="KW-1185">Reference proteome</keyword>
<evidence type="ECO:0000313" key="1">
    <source>
        <dbReference type="EMBL" id="VDS08689.1"/>
    </source>
</evidence>
<proteinExistence type="predicted"/>
<accession>A0A3S4GQU4</accession>
<dbReference type="AlphaFoldDB" id="A0A3S4GQU4"/>
<evidence type="ECO:0008006" key="3">
    <source>
        <dbReference type="Google" id="ProtNLM"/>
    </source>
</evidence>
<sequence length="261" mass="26633">MVFVAGHFGEWLQGRVGPAAQVALVTMACPAFGVRARRDDADGLAVAGGLIGPDRCGAFLDALGLPSRGWFHVAADLPPGGGAGMSTASLVALARAAGADEGRIAAACLSVEGATDPLMLSRPDAVLWAPRRAQVINDAPPPPEAEILGGFWGPMQRTDPADHDFPAIDDLVAAWMAGPDLPQAARLAARSARRTTALRGPSDDPTQAMARALGALGHARAHTGPARALIFAPGTVPPGAQAALESAGYSTCLRFRTGGRG</sequence>